<organism evidence="1 2">
    <name type="scientific">Pseudomonas putida</name>
    <name type="common">Arthrobacter siderocapsulatus</name>
    <dbReference type="NCBI Taxonomy" id="303"/>
    <lineage>
        <taxon>Bacteria</taxon>
        <taxon>Pseudomonadati</taxon>
        <taxon>Pseudomonadota</taxon>
        <taxon>Gammaproteobacteria</taxon>
        <taxon>Pseudomonadales</taxon>
        <taxon>Pseudomonadaceae</taxon>
        <taxon>Pseudomonas</taxon>
    </lineage>
</organism>
<dbReference type="Proteomes" id="UP000186736">
    <property type="component" value="Unassembled WGS sequence"/>
</dbReference>
<name>A0A1Q9QXY3_PSEPU</name>
<evidence type="ECO:0000313" key="2">
    <source>
        <dbReference type="Proteomes" id="UP000186736"/>
    </source>
</evidence>
<evidence type="ECO:0000313" key="1">
    <source>
        <dbReference type="EMBL" id="OLS60016.1"/>
    </source>
</evidence>
<dbReference type="AlphaFoldDB" id="A0A1Q9QXY3"/>
<comment type="caution">
    <text evidence="1">The sequence shown here is derived from an EMBL/GenBank/DDBJ whole genome shotgun (WGS) entry which is preliminary data.</text>
</comment>
<reference evidence="1 2" key="1">
    <citation type="submission" date="2016-10" db="EMBL/GenBank/DDBJ databases">
        <title>Genome Sequence of Pseudomonas putida GM4FR.</title>
        <authorList>
            <person name="Poehlein A."/>
            <person name="Wemheuer F."/>
            <person name="Hollensteiner J."/>
            <person name="Wemheuer B."/>
        </authorList>
    </citation>
    <scope>NUCLEOTIDE SEQUENCE [LARGE SCALE GENOMIC DNA]</scope>
    <source>
        <strain evidence="1 2">GM4FR</strain>
    </source>
</reference>
<proteinExistence type="predicted"/>
<accession>A0A1Q9QXY3</accession>
<sequence length="148" mass="16811">MNDVDSVPAEAVITLNLDQRHQIADLIEAERAMARHWWTMLNEMRCRGELPDWVKKQTVGNGVDHDRWSVACQSTNRAVFGKVRHIRLEGEPEWVSVLLDDIEFEVTRRQAPVDGAKGTTGNDQLQEKVRQHLSGDIALVSTNERDPS</sequence>
<protein>
    <submittedName>
        <fullName evidence="1">Uncharacterized protein</fullName>
    </submittedName>
</protein>
<gene>
    <name evidence="1" type="ORF">PSEMO_53240</name>
</gene>
<dbReference type="EMBL" id="MKZO01000058">
    <property type="protein sequence ID" value="OLS60016.1"/>
    <property type="molecule type" value="Genomic_DNA"/>
</dbReference>
<dbReference type="RefSeq" id="WP_075805959.1">
    <property type="nucleotide sequence ID" value="NZ_MKZO01000058.1"/>
</dbReference>
<dbReference type="OrthoDB" id="6911520at2"/>